<evidence type="ECO:0008006" key="3">
    <source>
        <dbReference type="Google" id="ProtNLM"/>
    </source>
</evidence>
<reference evidence="1" key="1">
    <citation type="submission" date="2020-08" db="EMBL/GenBank/DDBJ databases">
        <title>Plant Genome Project.</title>
        <authorList>
            <person name="Zhang R.-G."/>
        </authorList>
    </citation>
    <scope>NUCLEOTIDE SEQUENCE</scope>
    <source>
        <strain evidence="1">WSP0</strain>
        <tissue evidence="1">Leaf</tissue>
    </source>
</reference>
<keyword evidence="2" id="KW-1185">Reference proteome</keyword>
<evidence type="ECO:0000313" key="1">
    <source>
        <dbReference type="EMBL" id="KAG5556979.1"/>
    </source>
</evidence>
<organism evidence="1 2">
    <name type="scientific">Rhododendron griersonianum</name>
    <dbReference type="NCBI Taxonomy" id="479676"/>
    <lineage>
        <taxon>Eukaryota</taxon>
        <taxon>Viridiplantae</taxon>
        <taxon>Streptophyta</taxon>
        <taxon>Embryophyta</taxon>
        <taxon>Tracheophyta</taxon>
        <taxon>Spermatophyta</taxon>
        <taxon>Magnoliopsida</taxon>
        <taxon>eudicotyledons</taxon>
        <taxon>Gunneridae</taxon>
        <taxon>Pentapetalae</taxon>
        <taxon>asterids</taxon>
        <taxon>Ericales</taxon>
        <taxon>Ericaceae</taxon>
        <taxon>Ericoideae</taxon>
        <taxon>Rhodoreae</taxon>
        <taxon>Rhododendron</taxon>
    </lineage>
</organism>
<name>A0AAV6KXK3_9ERIC</name>
<gene>
    <name evidence="1" type="ORF">RHGRI_007283</name>
</gene>
<dbReference type="Proteomes" id="UP000823749">
    <property type="component" value="Chromosome 3"/>
</dbReference>
<sequence length="126" mass="14398">MLASTFWAPDDELEEKISLWVMEDNSASWNMKFSAGPSTFMTLVGCSKKGEILFRLFGEHLLQLYNPKTQETSNIETDLEGLRIQFEKFRFQVSNYTASLVPIRGSKQVEKEGTGGKRRKIEDQIA</sequence>
<protein>
    <recommendedName>
        <fullName evidence="3">F-box associated domain-containing protein</fullName>
    </recommendedName>
</protein>
<comment type="caution">
    <text evidence="1">The sequence shown here is derived from an EMBL/GenBank/DDBJ whole genome shotgun (WGS) entry which is preliminary data.</text>
</comment>
<proteinExistence type="predicted"/>
<dbReference type="AlphaFoldDB" id="A0AAV6KXK3"/>
<evidence type="ECO:0000313" key="2">
    <source>
        <dbReference type="Proteomes" id="UP000823749"/>
    </source>
</evidence>
<accession>A0AAV6KXK3</accession>
<dbReference type="EMBL" id="JACTNZ010000003">
    <property type="protein sequence ID" value="KAG5556979.1"/>
    <property type="molecule type" value="Genomic_DNA"/>
</dbReference>